<evidence type="ECO:0000256" key="3">
    <source>
        <dbReference type="ARBA" id="ARBA00023002"/>
    </source>
</evidence>
<feature type="chain" id="PRO_5047246217" description="Glutathione peroxidase" evidence="5">
    <location>
        <begin position="21"/>
        <end position="203"/>
    </location>
</feature>
<keyword evidence="8" id="KW-1185">Reference proteome</keyword>
<dbReference type="Pfam" id="PF00255">
    <property type="entry name" value="GSHPx"/>
    <property type="match status" value="1"/>
</dbReference>
<evidence type="ECO:0000256" key="1">
    <source>
        <dbReference type="ARBA" id="ARBA00006926"/>
    </source>
</evidence>
<feature type="domain" description="Thioredoxin" evidence="6">
    <location>
        <begin position="30"/>
        <end position="199"/>
    </location>
</feature>
<accession>A0ABQ4PSL5</accession>
<dbReference type="PIRSF" id="PIRSF000303">
    <property type="entry name" value="Glutathion_perox"/>
    <property type="match status" value="1"/>
</dbReference>
<dbReference type="SUPFAM" id="SSF52833">
    <property type="entry name" value="Thioredoxin-like"/>
    <property type="match status" value="1"/>
</dbReference>
<proteinExistence type="inferred from homology"/>
<evidence type="ECO:0000313" key="8">
    <source>
        <dbReference type="Proteomes" id="UP001161064"/>
    </source>
</evidence>
<keyword evidence="3 4" id="KW-0560">Oxidoreductase</keyword>
<evidence type="ECO:0000256" key="4">
    <source>
        <dbReference type="RuleBase" id="RU000499"/>
    </source>
</evidence>
<dbReference type="InterPro" id="IPR036249">
    <property type="entry name" value="Thioredoxin-like_sf"/>
</dbReference>
<reference evidence="7" key="2">
    <citation type="journal article" date="2023" name="ISME Commun">
        <title>Characterization of a bloom-associated alphaproteobacterial lineage, 'Candidatus Phycosocius': insights into freshwater algal-bacterial interactions.</title>
        <authorList>
            <person name="Tanabe Y."/>
            <person name="Yamaguchi H."/>
            <person name="Yoshida M."/>
            <person name="Kai A."/>
            <person name="Okazaki Y."/>
        </authorList>
    </citation>
    <scope>NUCLEOTIDE SEQUENCE</scope>
    <source>
        <strain evidence="7">BOTRYCO-1</strain>
    </source>
</reference>
<name>A0ABQ4PSL5_9PROT</name>
<evidence type="ECO:0000313" key="7">
    <source>
        <dbReference type="EMBL" id="GIU65963.1"/>
    </source>
</evidence>
<organism evidence="7 8">
    <name type="scientific">Candidatus Phycosocius spiralis</name>
    <dbReference type="NCBI Taxonomy" id="2815099"/>
    <lineage>
        <taxon>Bacteria</taxon>
        <taxon>Pseudomonadati</taxon>
        <taxon>Pseudomonadota</taxon>
        <taxon>Alphaproteobacteria</taxon>
        <taxon>Caulobacterales</taxon>
        <taxon>Caulobacterales incertae sedis</taxon>
        <taxon>Candidatus Phycosocius</taxon>
    </lineage>
</organism>
<dbReference type="InterPro" id="IPR013766">
    <property type="entry name" value="Thioredoxin_domain"/>
</dbReference>
<sequence>MPKTNARGLAGLFSLSGAFACLIASVTVTPSLADKLPMPAKSTTSSQQFEGLMGGQIDLSAYRGKVVLVVNTASECGYTGQYAGLERLWKARRGDGLVVVGVPSNDFGGQEPGSAAQIKKFCELNYGVSFPMAAKYSVRGPNAHPFYRNSLKVLGAKAEPKWNFHKILIGKDGRPVDAFPSAVTPDAKELTRAINAALAAPTT</sequence>
<dbReference type="PANTHER" id="PTHR11592:SF78">
    <property type="entry name" value="GLUTATHIONE PEROXIDASE"/>
    <property type="match status" value="1"/>
</dbReference>
<comment type="similarity">
    <text evidence="1 4">Belongs to the glutathione peroxidase family.</text>
</comment>
<feature type="signal peptide" evidence="5">
    <location>
        <begin position="1"/>
        <end position="20"/>
    </location>
</feature>
<dbReference type="PROSITE" id="PS51257">
    <property type="entry name" value="PROKAR_LIPOPROTEIN"/>
    <property type="match status" value="1"/>
</dbReference>
<evidence type="ECO:0000256" key="5">
    <source>
        <dbReference type="SAM" id="SignalP"/>
    </source>
</evidence>
<comment type="caution">
    <text evidence="7">The sequence shown here is derived from an EMBL/GenBank/DDBJ whole genome shotgun (WGS) entry which is preliminary data.</text>
</comment>
<dbReference type="PROSITE" id="PS00460">
    <property type="entry name" value="GLUTATHIONE_PEROXID_1"/>
    <property type="match status" value="1"/>
</dbReference>
<dbReference type="PRINTS" id="PR01011">
    <property type="entry name" value="GLUTPROXDASE"/>
</dbReference>
<gene>
    <name evidence="7" type="ORF">PsB1_0117</name>
</gene>
<dbReference type="InterPro" id="IPR029759">
    <property type="entry name" value="GPX_AS"/>
</dbReference>
<dbReference type="Gene3D" id="3.40.30.10">
    <property type="entry name" value="Glutaredoxin"/>
    <property type="match status" value="1"/>
</dbReference>
<dbReference type="CDD" id="cd00340">
    <property type="entry name" value="GSH_Peroxidase"/>
    <property type="match status" value="1"/>
</dbReference>
<keyword evidence="2 4" id="KW-0575">Peroxidase</keyword>
<dbReference type="RefSeq" id="WP_284358430.1">
    <property type="nucleotide sequence ID" value="NZ_BPFZ01000001.1"/>
</dbReference>
<dbReference type="PROSITE" id="PS51352">
    <property type="entry name" value="THIOREDOXIN_2"/>
    <property type="match status" value="1"/>
</dbReference>
<protein>
    <recommendedName>
        <fullName evidence="4">Glutathione peroxidase</fullName>
    </recommendedName>
</protein>
<keyword evidence="5" id="KW-0732">Signal</keyword>
<dbReference type="EMBL" id="BPFZ01000001">
    <property type="protein sequence ID" value="GIU65963.1"/>
    <property type="molecule type" value="Genomic_DNA"/>
</dbReference>
<evidence type="ECO:0000256" key="2">
    <source>
        <dbReference type="ARBA" id="ARBA00022559"/>
    </source>
</evidence>
<dbReference type="PROSITE" id="PS51355">
    <property type="entry name" value="GLUTATHIONE_PEROXID_3"/>
    <property type="match status" value="1"/>
</dbReference>
<dbReference type="PANTHER" id="PTHR11592">
    <property type="entry name" value="GLUTATHIONE PEROXIDASE"/>
    <property type="match status" value="1"/>
</dbReference>
<dbReference type="InterPro" id="IPR000889">
    <property type="entry name" value="Glutathione_peroxidase"/>
</dbReference>
<dbReference type="Proteomes" id="UP001161064">
    <property type="component" value="Unassembled WGS sequence"/>
</dbReference>
<evidence type="ECO:0000259" key="6">
    <source>
        <dbReference type="PROSITE" id="PS51352"/>
    </source>
</evidence>
<reference evidence="7" key="1">
    <citation type="submission" date="2021-05" db="EMBL/GenBank/DDBJ databases">
        <authorList>
            <person name="Tanabe Y."/>
        </authorList>
    </citation>
    <scope>NUCLEOTIDE SEQUENCE</scope>
    <source>
        <strain evidence="7">BOTRYCO-1</strain>
    </source>
</reference>